<gene>
    <name evidence="2" type="ORF">DL89DRAFT_272854</name>
</gene>
<sequence>QDIAFMRMAIAEARNCTSVESAYNVGAVITDGTQVLKHRLLSPQCALMALADKNISTANTTMYTTMEPCSTRLSSNVPCVKRVLNAKIARPPNFVHCTGIEELRNHGVQVIVVSELEDECKALNCHLAK</sequence>
<dbReference type="EMBL" id="MCFD01000139">
    <property type="protein sequence ID" value="ORX63937.1"/>
    <property type="molecule type" value="Genomic_DNA"/>
</dbReference>
<dbReference type="SUPFAM" id="SSF53927">
    <property type="entry name" value="Cytidine deaminase-like"/>
    <property type="match status" value="1"/>
</dbReference>
<dbReference type="GeneID" id="63805669"/>
<dbReference type="InterPro" id="IPR016193">
    <property type="entry name" value="Cytidine_deaminase-like"/>
</dbReference>
<protein>
    <recommendedName>
        <fullName evidence="1">CMP/dCMP-type deaminase domain-containing protein</fullName>
    </recommendedName>
</protein>
<feature type="domain" description="CMP/dCMP-type deaminase" evidence="1">
    <location>
        <begin position="1"/>
        <end position="111"/>
    </location>
</feature>
<proteinExistence type="predicted"/>
<dbReference type="RefSeq" id="XP_040739116.1">
    <property type="nucleotide sequence ID" value="XM_040889021.1"/>
</dbReference>
<dbReference type="InterPro" id="IPR002125">
    <property type="entry name" value="CMP_dCMP_dom"/>
</dbReference>
<accession>A0A1Y1VRP2</accession>
<dbReference type="Proteomes" id="UP000193922">
    <property type="component" value="Unassembled WGS sequence"/>
</dbReference>
<organism evidence="2 3">
    <name type="scientific">Linderina pennispora</name>
    <dbReference type="NCBI Taxonomy" id="61395"/>
    <lineage>
        <taxon>Eukaryota</taxon>
        <taxon>Fungi</taxon>
        <taxon>Fungi incertae sedis</taxon>
        <taxon>Zoopagomycota</taxon>
        <taxon>Kickxellomycotina</taxon>
        <taxon>Kickxellomycetes</taxon>
        <taxon>Kickxellales</taxon>
        <taxon>Kickxellaceae</taxon>
        <taxon>Linderina</taxon>
    </lineage>
</organism>
<dbReference type="GO" id="GO:0006139">
    <property type="term" value="P:nucleobase-containing compound metabolic process"/>
    <property type="evidence" value="ECO:0007669"/>
    <property type="project" value="UniProtKB-ARBA"/>
</dbReference>
<dbReference type="OrthoDB" id="252265at2759"/>
<evidence type="ECO:0000259" key="1">
    <source>
        <dbReference type="PROSITE" id="PS51747"/>
    </source>
</evidence>
<comment type="caution">
    <text evidence="2">The sequence shown here is derived from an EMBL/GenBank/DDBJ whole genome shotgun (WGS) entry which is preliminary data.</text>
</comment>
<name>A0A1Y1VRP2_9FUNG</name>
<feature type="non-terminal residue" evidence="2">
    <location>
        <position position="1"/>
    </location>
</feature>
<evidence type="ECO:0000313" key="3">
    <source>
        <dbReference type="Proteomes" id="UP000193922"/>
    </source>
</evidence>
<dbReference type="STRING" id="61395.A0A1Y1VRP2"/>
<dbReference type="AlphaFoldDB" id="A0A1Y1VRP2"/>
<evidence type="ECO:0000313" key="2">
    <source>
        <dbReference type="EMBL" id="ORX63937.1"/>
    </source>
</evidence>
<dbReference type="Pfam" id="PF18785">
    <property type="entry name" value="Inv-AAD"/>
    <property type="match status" value="1"/>
</dbReference>
<keyword evidence="3" id="KW-1185">Reference proteome</keyword>
<dbReference type="Gene3D" id="3.40.140.10">
    <property type="entry name" value="Cytidine Deaminase, domain 2"/>
    <property type="match status" value="1"/>
</dbReference>
<dbReference type="GO" id="GO:0003824">
    <property type="term" value="F:catalytic activity"/>
    <property type="evidence" value="ECO:0007669"/>
    <property type="project" value="InterPro"/>
</dbReference>
<dbReference type="PROSITE" id="PS51747">
    <property type="entry name" value="CYT_DCMP_DEAMINASES_2"/>
    <property type="match status" value="1"/>
</dbReference>
<reference evidence="2 3" key="1">
    <citation type="submission" date="2016-07" db="EMBL/GenBank/DDBJ databases">
        <title>Pervasive Adenine N6-methylation of Active Genes in Fungi.</title>
        <authorList>
            <consortium name="DOE Joint Genome Institute"/>
            <person name="Mondo S.J."/>
            <person name="Dannebaum R.O."/>
            <person name="Kuo R.C."/>
            <person name="Labutti K."/>
            <person name="Haridas S."/>
            <person name="Kuo A."/>
            <person name="Salamov A."/>
            <person name="Ahrendt S.R."/>
            <person name="Lipzen A."/>
            <person name="Sullivan W."/>
            <person name="Andreopoulos W.B."/>
            <person name="Clum A."/>
            <person name="Lindquist E."/>
            <person name="Daum C."/>
            <person name="Ramamoorthy G.K."/>
            <person name="Gryganskyi A."/>
            <person name="Culley D."/>
            <person name="Magnuson J.K."/>
            <person name="James T.Y."/>
            <person name="O'Malley M.A."/>
            <person name="Stajich J.E."/>
            <person name="Spatafora J.W."/>
            <person name="Visel A."/>
            <person name="Grigoriev I.V."/>
        </authorList>
    </citation>
    <scope>NUCLEOTIDE SEQUENCE [LARGE SCALE GENOMIC DNA]</scope>
    <source>
        <strain evidence="2 3">ATCC 12442</strain>
    </source>
</reference>